<feature type="transmembrane region" description="Helical" evidence="1">
    <location>
        <begin position="309"/>
        <end position="326"/>
    </location>
</feature>
<feature type="transmembrane region" description="Helical" evidence="1">
    <location>
        <begin position="463"/>
        <end position="484"/>
    </location>
</feature>
<feature type="transmembrane region" description="Helical" evidence="1">
    <location>
        <begin position="186"/>
        <end position="203"/>
    </location>
</feature>
<dbReference type="GO" id="GO:0016740">
    <property type="term" value="F:transferase activity"/>
    <property type="evidence" value="ECO:0007669"/>
    <property type="project" value="UniProtKB-KW"/>
</dbReference>
<reference evidence="2 3" key="1">
    <citation type="journal article" date="2020" name="Biotechnol. Biofuels">
        <title>New insights from the biogas microbiome by comprehensive genome-resolved metagenomics of nearly 1600 species originating from multiple anaerobic digesters.</title>
        <authorList>
            <person name="Campanaro S."/>
            <person name="Treu L."/>
            <person name="Rodriguez-R L.M."/>
            <person name="Kovalovszki A."/>
            <person name="Ziels R.M."/>
            <person name="Maus I."/>
            <person name="Zhu X."/>
            <person name="Kougias P.G."/>
            <person name="Basile A."/>
            <person name="Luo G."/>
            <person name="Schluter A."/>
            <person name="Konstantinidis K.T."/>
            <person name="Angelidaki I."/>
        </authorList>
    </citation>
    <scope>NUCLEOTIDE SEQUENCE [LARGE SCALE GENOMIC DNA]</scope>
    <source>
        <strain evidence="2">AS27yjCOA_65</strain>
    </source>
</reference>
<evidence type="ECO:0000256" key="1">
    <source>
        <dbReference type="SAM" id="Phobius"/>
    </source>
</evidence>
<keyword evidence="1" id="KW-0812">Transmembrane</keyword>
<protein>
    <submittedName>
        <fullName evidence="2">Glycosyltransferase family 39 protein</fullName>
    </submittedName>
</protein>
<feature type="transmembrane region" description="Helical" evidence="1">
    <location>
        <begin position="379"/>
        <end position="401"/>
    </location>
</feature>
<comment type="caution">
    <text evidence="2">The sequence shown here is derived from an EMBL/GenBank/DDBJ whole genome shotgun (WGS) entry which is preliminary data.</text>
</comment>
<feature type="transmembrane region" description="Helical" evidence="1">
    <location>
        <begin position="6"/>
        <end position="26"/>
    </location>
</feature>
<feature type="transmembrane region" description="Helical" evidence="1">
    <location>
        <begin position="75"/>
        <end position="95"/>
    </location>
</feature>
<evidence type="ECO:0000313" key="3">
    <source>
        <dbReference type="Proteomes" id="UP000524246"/>
    </source>
</evidence>
<name>A0A7X9FTD5_9DELT</name>
<keyword evidence="1" id="KW-1133">Transmembrane helix</keyword>
<accession>A0A7X9FTD5</accession>
<organism evidence="2 3">
    <name type="scientific">SAR324 cluster bacterium</name>
    <dbReference type="NCBI Taxonomy" id="2024889"/>
    <lineage>
        <taxon>Bacteria</taxon>
        <taxon>Deltaproteobacteria</taxon>
        <taxon>SAR324 cluster</taxon>
    </lineage>
</organism>
<keyword evidence="2" id="KW-0808">Transferase</keyword>
<feature type="transmembrane region" description="Helical" evidence="1">
    <location>
        <begin position="239"/>
        <end position="256"/>
    </location>
</feature>
<sequence length="867" mass="98508">MNTLLLVTVAGSFLLFYFLSFVLILLDRENQDEPDSHITSPVPHAQGSITQIALFCSFIAIAILSWTILPEWQQQQWLIAILVPAIIPVAFYSLPAHFFSFRPPMRIGLFESALHLLITLLALGLCLYKWHEIPMGINADAADAARWGKELWTNGQSPLYITPQIVPAFTMVLDGLAQLLTRDPRFGLILHPLLCGILCPSIFQRLAALIMPRSAAWIAALIFTVSPMELYYSRVPYGSTLYLPSLVFLYALFRIIQNPSFKFAIVAGFALTIAQFNYHAARILVAYFFCVIPFVLIHRRFNINTIRDFATLMVVFVCTSSVWLLFKNLSLNTWTWYLVPKEVNPSSLLLSMDDFLRLIYIHVRMWFSDAGNYAGFHTIAGAPVWPFPFAPILVLGFGILLSCFYRIVPLFLLILFALGLTPSLLSSTGANSHRAMLSLIPVVIFIASPLGIAVEMARELNKLWKPILLFLLTLITIFGVIACIKWGLWGMWQDWGAQDAQQYKDTLRSLRIKNDIGEYRIQFFDHPSPLEQLVLDPSLYTIWKFNSWLQPNWVKEDVAVHSRSGAMSHFIATALPWKTYEIVLDKKGYPIGWTYWSDRIKIGEKRAKESWEKTQEVTGSIMFPSAGIFEIKTSNISIDKSPTTKESNEHRQMEFEVYQGLSRFVFRATQKNQPFPPFIDCIFKPLGGNPIKFKLSLEDLYDIEIAGWFMQRWLLEKNMSSKVMIESGLVPVLSTHRAVLNNNGIEENSCICNRFMSIAAFPEGEYDFRIQPDLGSIGVRLVIGKEEIFNIKDLRSAQLFKLNSSKVNGLPIILEQSSRAGWPTVSLDLRYENDTYDVAPYSWSKPGNLEQLSKEQGSLDGCINLCT</sequence>
<feature type="transmembrane region" description="Helical" evidence="1">
    <location>
        <begin position="276"/>
        <end position="297"/>
    </location>
</feature>
<dbReference type="AlphaFoldDB" id="A0A7X9FTD5"/>
<evidence type="ECO:0000313" key="2">
    <source>
        <dbReference type="EMBL" id="NMC63817.1"/>
    </source>
</evidence>
<proteinExistence type="predicted"/>
<gene>
    <name evidence="2" type="ORF">GYA55_11695</name>
</gene>
<feature type="transmembrane region" description="Helical" evidence="1">
    <location>
        <begin position="107"/>
        <end position="130"/>
    </location>
</feature>
<dbReference type="Proteomes" id="UP000524246">
    <property type="component" value="Unassembled WGS sequence"/>
</dbReference>
<keyword evidence="1" id="KW-0472">Membrane</keyword>
<feature type="transmembrane region" description="Helical" evidence="1">
    <location>
        <begin position="407"/>
        <end position="425"/>
    </location>
</feature>
<feature type="transmembrane region" description="Helical" evidence="1">
    <location>
        <begin position="47"/>
        <end position="69"/>
    </location>
</feature>
<dbReference type="EMBL" id="JAAZON010000531">
    <property type="protein sequence ID" value="NMC63817.1"/>
    <property type="molecule type" value="Genomic_DNA"/>
</dbReference>
<feature type="non-terminal residue" evidence="2">
    <location>
        <position position="867"/>
    </location>
</feature>
<feature type="transmembrane region" description="Helical" evidence="1">
    <location>
        <begin position="437"/>
        <end position="457"/>
    </location>
</feature>